<name>A0A1G5RE88_PHOLU</name>
<accession>A0A1G5RE88</accession>
<dbReference type="AlphaFoldDB" id="A0A1G5RE88"/>
<evidence type="ECO:0000313" key="2">
    <source>
        <dbReference type="Proteomes" id="UP000183223"/>
    </source>
</evidence>
<dbReference type="OrthoDB" id="6556345at2"/>
<gene>
    <name evidence="1" type="ORF">SAMN02982990_03950</name>
</gene>
<proteinExistence type="predicted"/>
<organism evidence="1 2">
    <name type="scientific">Photorhabdus luminescens</name>
    <name type="common">Xenorhabdus luminescens</name>
    <dbReference type="NCBI Taxonomy" id="29488"/>
    <lineage>
        <taxon>Bacteria</taxon>
        <taxon>Pseudomonadati</taxon>
        <taxon>Pseudomonadota</taxon>
        <taxon>Gammaproteobacteria</taxon>
        <taxon>Enterobacterales</taxon>
        <taxon>Morganellaceae</taxon>
        <taxon>Photorhabdus</taxon>
    </lineage>
</organism>
<reference evidence="2" key="1">
    <citation type="submission" date="2016-10" db="EMBL/GenBank/DDBJ databases">
        <authorList>
            <person name="Varghese N."/>
            <person name="Submissions S."/>
        </authorList>
    </citation>
    <scope>NUCLEOTIDE SEQUENCE [LARGE SCALE GENOMIC DNA]</scope>
    <source>
        <strain evidence="2">ATCC 29999</strain>
    </source>
</reference>
<dbReference type="EMBL" id="FMWJ01000028">
    <property type="protein sequence ID" value="SCZ72090.1"/>
    <property type="molecule type" value="Genomic_DNA"/>
</dbReference>
<dbReference type="RefSeq" id="WP_049583071.1">
    <property type="nucleotide sequence ID" value="NZ_CAWQXX010000031.1"/>
</dbReference>
<keyword evidence="2" id="KW-1185">Reference proteome</keyword>
<dbReference type="GeneID" id="45656066"/>
<dbReference type="Proteomes" id="UP000183223">
    <property type="component" value="Unassembled WGS sequence"/>
</dbReference>
<evidence type="ECO:0000313" key="1">
    <source>
        <dbReference type="EMBL" id="SCZ72090.1"/>
    </source>
</evidence>
<protein>
    <submittedName>
        <fullName evidence="1">Uncharacterized protein</fullName>
    </submittedName>
</protein>
<sequence>MKLEKIDYSRFDTDELISDNGIDDAFSIHELPVYVVSRHGRSYRRFSRSNAINKLAHIMTQKVFSRAGRDTNYPARPIIGENNVVNWTVGELLPEYIQCHKRAVRRIRLLLKRRKEIEVLRRKYIGAFVEAERLKKEFINAAAKNRQAIS</sequence>